<protein>
    <submittedName>
        <fullName evidence="5 6">Wall-associated receptor kinase, galacturonan-binding domain-containing protein</fullName>
    </submittedName>
</protein>
<organism evidence="6 7">
    <name type="scientific">Helianthus annuus</name>
    <name type="common">Common sunflower</name>
    <dbReference type="NCBI Taxonomy" id="4232"/>
    <lineage>
        <taxon>Eukaryota</taxon>
        <taxon>Viridiplantae</taxon>
        <taxon>Streptophyta</taxon>
        <taxon>Embryophyta</taxon>
        <taxon>Tracheophyta</taxon>
        <taxon>Spermatophyta</taxon>
        <taxon>Magnoliopsida</taxon>
        <taxon>eudicotyledons</taxon>
        <taxon>Gunneridae</taxon>
        <taxon>Pentapetalae</taxon>
        <taxon>asterids</taxon>
        <taxon>campanulids</taxon>
        <taxon>Asterales</taxon>
        <taxon>Asteraceae</taxon>
        <taxon>Asteroideae</taxon>
        <taxon>Heliantheae alliance</taxon>
        <taxon>Heliantheae</taxon>
        <taxon>Helianthus</taxon>
    </lineage>
</organism>
<evidence type="ECO:0000256" key="3">
    <source>
        <dbReference type="SAM" id="SignalP"/>
    </source>
</evidence>
<keyword evidence="6" id="KW-0808">Transferase</keyword>
<evidence type="ECO:0000259" key="4">
    <source>
        <dbReference type="Pfam" id="PF13947"/>
    </source>
</evidence>
<evidence type="ECO:0000313" key="6">
    <source>
        <dbReference type="EMBL" id="OTF95521.1"/>
    </source>
</evidence>
<dbReference type="GO" id="GO:0016301">
    <property type="term" value="F:kinase activity"/>
    <property type="evidence" value="ECO:0007669"/>
    <property type="project" value="UniProtKB-KW"/>
</dbReference>
<evidence type="ECO:0000313" key="5">
    <source>
        <dbReference type="EMBL" id="KAF5765451.1"/>
    </source>
</evidence>
<keyword evidence="6" id="KW-0418">Kinase</keyword>
<dbReference type="GO" id="GO:0016020">
    <property type="term" value="C:membrane"/>
    <property type="evidence" value="ECO:0007669"/>
    <property type="project" value="UniProtKB-SubCell"/>
</dbReference>
<feature type="domain" description="Wall-associated receptor kinase galacturonan-binding" evidence="4">
    <location>
        <begin position="32"/>
        <end position="88"/>
    </location>
</feature>
<sequence length="277" mass="30292">MMLPHNLYVLIFFISSITAATDVVPGFAKPGCNETCGNLTIPYPFGIGPNCFLNRWYAVDCVSSKPYLSSLKHLPLLGIDLSEQMVLVNVSLSSKCQASVWNSTQIVNLGDSPFLFSMMHNKFTIQGCGTAAISSHGNDITWCSTLCSQPSMSSRIDNCYGIHCCRAKVPYYLEAFSVNVSSNKSCLSAFLVADNSYVHDLFSRQSYDGDVSSIPTVLRWTLTNNDYSKASCNYSFSTHELHMSENTSVHTGKCSCRSEIEEGNPYLSGGCKGTSSC</sequence>
<dbReference type="InParanoid" id="A0A251SAE1"/>
<keyword evidence="7" id="KW-1185">Reference proteome</keyword>
<keyword evidence="2 3" id="KW-0732">Signal</keyword>
<evidence type="ECO:0000256" key="2">
    <source>
        <dbReference type="ARBA" id="ARBA00022729"/>
    </source>
</evidence>
<keyword evidence="6" id="KW-0675">Receptor</keyword>
<name>A0A251SAE1_HELAN</name>
<dbReference type="Gramene" id="mRNA:HanXRQr2_Chr15g0703921">
    <property type="protein sequence ID" value="CDS:HanXRQr2_Chr15g0703921.1"/>
    <property type="gene ID" value="HanXRQr2_Chr15g0703921"/>
</dbReference>
<dbReference type="EMBL" id="MNCJ02000330">
    <property type="protein sequence ID" value="KAF5765451.1"/>
    <property type="molecule type" value="Genomic_DNA"/>
</dbReference>
<evidence type="ECO:0000313" key="7">
    <source>
        <dbReference type="Proteomes" id="UP000215914"/>
    </source>
</evidence>
<accession>A0A251SAE1</accession>
<feature type="chain" id="PRO_5041059965" evidence="3">
    <location>
        <begin position="20"/>
        <end position="277"/>
    </location>
</feature>
<dbReference type="AlphaFoldDB" id="A0A251SAE1"/>
<feature type="signal peptide" evidence="3">
    <location>
        <begin position="1"/>
        <end position="19"/>
    </location>
</feature>
<dbReference type="GO" id="GO:0030247">
    <property type="term" value="F:polysaccharide binding"/>
    <property type="evidence" value="ECO:0007669"/>
    <property type="project" value="InterPro"/>
</dbReference>
<proteinExistence type="predicted"/>
<comment type="subcellular location">
    <subcellularLocation>
        <location evidence="1">Membrane</location>
        <topology evidence="1">Single-pass membrane protein</topology>
    </subcellularLocation>
</comment>
<dbReference type="EMBL" id="CM007904">
    <property type="protein sequence ID" value="OTF95521.1"/>
    <property type="molecule type" value="Genomic_DNA"/>
</dbReference>
<dbReference type="InterPro" id="IPR025287">
    <property type="entry name" value="WAK_GUB"/>
</dbReference>
<dbReference type="OMA" id="FSTHELH"/>
<reference evidence="5 7" key="1">
    <citation type="journal article" date="2017" name="Nature">
        <title>The sunflower genome provides insights into oil metabolism, flowering and Asterid evolution.</title>
        <authorList>
            <person name="Badouin H."/>
            <person name="Gouzy J."/>
            <person name="Grassa C.J."/>
            <person name="Murat F."/>
            <person name="Staton S.E."/>
            <person name="Cottret L."/>
            <person name="Lelandais-Briere C."/>
            <person name="Owens G.L."/>
            <person name="Carrere S."/>
            <person name="Mayjonade B."/>
            <person name="Legrand L."/>
            <person name="Gill N."/>
            <person name="Kane N.C."/>
            <person name="Bowers J.E."/>
            <person name="Hubner S."/>
            <person name="Bellec A."/>
            <person name="Berard A."/>
            <person name="Berges H."/>
            <person name="Blanchet N."/>
            <person name="Boniface M.C."/>
            <person name="Brunel D."/>
            <person name="Catrice O."/>
            <person name="Chaidir N."/>
            <person name="Claudel C."/>
            <person name="Donnadieu C."/>
            <person name="Faraut T."/>
            <person name="Fievet G."/>
            <person name="Helmstetter N."/>
            <person name="King M."/>
            <person name="Knapp S.J."/>
            <person name="Lai Z."/>
            <person name="Le Paslier M.C."/>
            <person name="Lippi Y."/>
            <person name="Lorenzon L."/>
            <person name="Mandel J.R."/>
            <person name="Marage G."/>
            <person name="Marchand G."/>
            <person name="Marquand E."/>
            <person name="Bret-Mestries E."/>
            <person name="Morien E."/>
            <person name="Nambeesan S."/>
            <person name="Nguyen T."/>
            <person name="Pegot-Espagnet P."/>
            <person name="Pouilly N."/>
            <person name="Raftis F."/>
            <person name="Sallet E."/>
            <person name="Schiex T."/>
            <person name="Thomas J."/>
            <person name="Vandecasteele C."/>
            <person name="Vares D."/>
            <person name="Vear F."/>
            <person name="Vautrin S."/>
            <person name="Crespi M."/>
            <person name="Mangin B."/>
            <person name="Burke J.M."/>
            <person name="Salse J."/>
            <person name="Munos S."/>
            <person name="Vincourt P."/>
            <person name="Rieseberg L.H."/>
            <person name="Langlade N.B."/>
        </authorList>
    </citation>
    <scope>NUCLEOTIDE SEQUENCE [LARGE SCALE GENOMIC DNA]</scope>
    <source>
        <strain evidence="7">cv. SF193</strain>
        <tissue evidence="5">Leaves</tissue>
    </source>
</reference>
<dbReference type="Pfam" id="PF13947">
    <property type="entry name" value="GUB_WAK_bind"/>
    <property type="match status" value="1"/>
</dbReference>
<dbReference type="PANTHER" id="PTHR33491">
    <property type="entry name" value="OSJNBA0016N04.9 PROTEIN"/>
    <property type="match status" value="1"/>
</dbReference>
<gene>
    <name evidence="6" type="ORF">HannXRQ_Chr15g0484041</name>
    <name evidence="5" type="ORF">HanXRQr2_Chr15g0703921</name>
</gene>
<evidence type="ECO:0000256" key="1">
    <source>
        <dbReference type="ARBA" id="ARBA00004167"/>
    </source>
</evidence>
<reference evidence="5" key="3">
    <citation type="submission" date="2020-06" db="EMBL/GenBank/DDBJ databases">
        <title>Helianthus annuus Genome sequencing and assembly Release 2.</title>
        <authorList>
            <person name="Gouzy J."/>
            <person name="Langlade N."/>
            <person name="Munos S."/>
        </authorList>
    </citation>
    <scope>NUCLEOTIDE SEQUENCE</scope>
    <source>
        <tissue evidence="5">Leaves</tissue>
    </source>
</reference>
<reference evidence="6" key="2">
    <citation type="submission" date="2017-02" db="EMBL/GenBank/DDBJ databases">
        <title>Sunflower complete genome.</title>
        <authorList>
            <person name="Langlade N."/>
            <person name="Munos S."/>
        </authorList>
    </citation>
    <scope>NUCLEOTIDE SEQUENCE [LARGE SCALE GENOMIC DNA]</scope>
    <source>
        <tissue evidence="6">Leaves</tissue>
    </source>
</reference>
<dbReference type="Proteomes" id="UP000215914">
    <property type="component" value="Chromosome 15"/>
</dbReference>